<dbReference type="EMBL" id="CM037018">
    <property type="protein sequence ID" value="KAH7674606.1"/>
    <property type="molecule type" value="Genomic_DNA"/>
</dbReference>
<proteinExistence type="predicted"/>
<sequence>MGTGWRRAFCTSARRESAAEKQQVSPSPSPRSCTKLGGLFSSVSNPSTPRLMQQPESTVSTPTLRCRTRSPPPPPPPAASVDEPKLQCKTKLNPSTPPAFNTRLSAASPNPSSPISPSRFALFKASLRFSRNRCGICAQSVKKGQGTAVFTAECSHSFHFPCISSHIRNHGCLVCPVCSATWRQAPFLSSLPQMNNSSASEPEQGNAEHGRRNREYKSCSVEAPKSKLYDDDEPLLLSSPGCAGGGGAAVGGSRFVPIPEVDDEDDDAEFQGFSVTPTSTSPRSPHPAPAPAAAVAAGTVVGVDVSVVPVAALVARGRSHQNYVVALKVRAPPTTALTSSASFHNPSQRAPIDLVVVLDVSDSMTGPKLCMLKRAMRLLISSLGSADRLALVAFSSSAKRLLPLRRMSPQGQRSARHIIDRLVISPNKGQGPRCVGEALRKATRVLEDRRERNPVATVMLLSDGQQGDENKDNSHRRQQHQHHPTSVPTRFAHLEIPIHDSGFGDASKQQQEQRNHIGGAEDSFAKCVGGLLSVVLQDVHLQLLFPLGEVSAVYSFGASGERAVALGAGNSIRLGDLYAEEERELLVELRVPTSAASHLMHHHNHMSVKCSYRDTATHELIRSGERLIQLPPLQHRPSTATVAVEEQLRNLFVTTRAIAESRRLAELNDHATAIHLLTSARSLLLQYASISASSDHESLLRSLEAEMADIQLRRHHHNQQQQLQLSLSQRRRRERRESTPPASSDGAEPLTPTSAWRAAERLAKVAIMRKSLNRVSDLHGFENARF</sequence>
<gene>
    <name evidence="1" type="ORF">IHE45_08G085400</name>
</gene>
<keyword evidence="2" id="KW-1185">Reference proteome</keyword>
<evidence type="ECO:0000313" key="2">
    <source>
        <dbReference type="Proteomes" id="UP000827976"/>
    </source>
</evidence>
<accession>A0ACB7VKI2</accession>
<organism evidence="1 2">
    <name type="scientific">Dioscorea alata</name>
    <name type="common">Purple yam</name>
    <dbReference type="NCBI Taxonomy" id="55571"/>
    <lineage>
        <taxon>Eukaryota</taxon>
        <taxon>Viridiplantae</taxon>
        <taxon>Streptophyta</taxon>
        <taxon>Embryophyta</taxon>
        <taxon>Tracheophyta</taxon>
        <taxon>Spermatophyta</taxon>
        <taxon>Magnoliopsida</taxon>
        <taxon>Liliopsida</taxon>
        <taxon>Dioscoreales</taxon>
        <taxon>Dioscoreaceae</taxon>
        <taxon>Dioscorea</taxon>
    </lineage>
</organism>
<reference evidence="2" key="1">
    <citation type="journal article" date="2022" name="Nat. Commun.">
        <title>Chromosome evolution and the genetic basis of agronomically important traits in greater yam.</title>
        <authorList>
            <person name="Bredeson J.V."/>
            <person name="Lyons J.B."/>
            <person name="Oniyinde I.O."/>
            <person name="Okereke N.R."/>
            <person name="Kolade O."/>
            <person name="Nnabue I."/>
            <person name="Nwadili C.O."/>
            <person name="Hribova E."/>
            <person name="Parker M."/>
            <person name="Nwogha J."/>
            <person name="Shu S."/>
            <person name="Carlson J."/>
            <person name="Kariba R."/>
            <person name="Muthemba S."/>
            <person name="Knop K."/>
            <person name="Barton G.J."/>
            <person name="Sherwood A.V."/>
            <person name="Lopez-Montes A."/>
            <person name="Asiedu R."/>
            <person name="Jamnadass R."/>
            <person name="Muchugi A."/>
            <person name="Goodstein D."/>
            <person name="Egesi C.N."/>
            <person name="Featherston J."/>
            <person name="Asfaw A."/>
            <person name="Simpson G.G."/>
            <person name="Dolezel J."/>
            <person name="Hendre P.S."/>
            <person name="Van Deynze A."/>
            <person name="Kumar P.L."/>
            <person name="Obidiegwu J.E."/>
            <person name="Bhattacharjee R."/>
            <person name="Rokhsar D.S."/>
        </authorList>
    </citation>
    <scope>NUCLEOTIDE SEQUENCE [LARGE SCALE GENOMIC DNA]</scope>
    <source>
        <strain evidence="2">cv. TDa95/00328</strain>
    </source>
</reference>
<name>A0ACB7VKI2_DIOAL</name>
<protein>
    <submittedName>
        <fullName evidence="1">Zinc finger RING/FYVE/PHD-type protein</fullName>
    </submittedName>
</protein>
<dbReference type="Proteomes" id="UP000827976">
    <property type="component" value="Chromosome 8"/>
</dbReference>
<evidence type="ECO:0000313" key="1">
    <source>
        <dbReference type="EMBL" id="KAH7674606.1"/>
    </source>
</evidence>
<comment type="caution">
    <text evidence="1">The sequence shown here is derived from an EMBL/GenBank/DDBJ whole genome shotgun (WGS) entry which is preliminary data.</text>
</comment>